<proteinExistence type="predicted"/>
<protein>
    <submittedName>
        <fullName evidence="1">Uncharacterized protein</fullName>
    </submittedName>
</protein>
<reference evidence="1" key="1">
    <citation type="journal article" date="2014" name="Int. J. Syst. Evol. Microbiol.">
        <title>Complete genome sequence of Corynebacterium casei LMG S-19264T (=DSM 44701T), isolated from a smear-ripened cheese.</title>
        <authorList>
            <consortium name="US DOE Joint Genome Institute (JGI-PGF)"/>
            <person name="Walter F."/>
            <person name="Albersmeier A."/>
            <person name="Kalinowski J."/>
            <person name="Ruckert C."/>
        </authorList>
    </citation>
    <scope>NUCLEOTIDE SEQUENCE</scope>
    <source>
        <strain evidence="1">KCTC 12870</strain>
    </source>
</reference>
<evidence type="ECO:0000313" key="1">
    <source>
        <dbReference type="EMBL" id="GHB93798.1"/>
    </source>
</evidence>
<reference evidence="1" key="2">
    <citation type="submission" date="2020-09" db="EMBL/GenBank/DDBJ databases">
        <authorList>
            <person name="Sun Q."/>
            <person name="Kim S."/>
        </authorList>
    </citation>
    <scope>NUCLEOTIDE SEQUENCE</scope>
    <source>
        <strain evidence="1">KCTC 12870</strain>
    </source>
</reference>
<dbReference type="AlphaFoldDB" id="A0A8J3DDL3"/>
<evidence type="ECO:0000313" key="2">
    <source>
        <dbReference type="Proteomes" id="UP000642829"/>
    </source>
</evidence>
<dbReference type="Proteomes" id="UP000642829">
    <property type="component" value="Unassembled WGS sequence"/>
</dbReference>
<keyword evidence="2" id="KW-1185">Reference proteome</keyword>
<name>A0A8J3DDL3_9BACT</name>
<sequence>MFNILHDGIIGSANIKEKNCELIVDIPYLTNRIHPGFEHFKVTLCNFQNLSFLAWPSELGKEKIRLNDFNGIFSEEPQILSANVAGDKFEVTCNIHNAENKYCGGEMIFTCTSAIVVDQQEKTWSIEELDELCKGYWDEWANKNKKV</sequence>
<comment type="caution">
    <text evidence="1">The sequence shown here is derived from an EMBL/GenBank/DDBJ whole genome shotgun (WGS) entry which is preliminary data.</text>
</comment>
<organism evidence="1 2">
    <name type="scientific">Cerasicoccus arenae</name>
    <dbReference type="NCBI Taxonomy" id="424488"/>
    <lineage>
        <taxon>Bacteria</taxon>
        <taxon>Pseudomonadati</taxon>
        <taxon>Verrucomicrobiota</taxon>
        <taxon>Opitutia</taxon>
        <taxon>Puniceicoccales</taxon>
        <taxon>Cerasicoccaceae</taxon>
        <taxon>Cerasicoccus</taxon>
    </lineage>
</organism>
<dbReference type="EMBL" id="BMXG01000003">
    <property type="protein sequence ID" value="GHB93798.1"/>
    <property type="molecule type" value="Genomic_DNA"/>
</dbReference>
<accession>A0A8J3DDL3</accession>
<dbReference type="RefSeq" id="WP_189511852.1">
    <property type="nucleotide sequence ID" value="NZ_BMXG01000003.1"/>
</dbReference>
<gene>
    <name evidence="1" type="ORF">GCM10007047_06670</name>
</gene>